<feature type="transmembrane region" description="Helical" evidence="1">
    <location>
        <begin position="145"/>
        <end position="164"/>
    </location>
</feature>
<dbReference type="Proteomes" id="UP001317085">
    <property type="component" value="Unassembled WGS sequence"/>
</dbReference>
<reference evidence="3 4" key="1">
    <citation type="submission" date="2022-02" db="EMBL/GenBank/DDBJ databases">
        <title>Comparative genomics of the first Antarctic Pseudomonas spp. capable of biotransforming 2,4,6-Trinitrotoluene.</title>
        <authorList>
            <person name="Cabrera M.A."/>
            <person name="Marquez S.L."/>
            <person name="Perez-Donoso J.M."/>
        </authorList>
    </citation>
    <scope>NUCLEOTIDE SEQUENCE [LARGE SCALE GENOMIC DNA]</scope>
    <source>
        <strain evidence="3 4">TNT11</strain>
    </source>
</reference>
<gene>
    <name evidence="3" type="ORF">L9Z73_05845</name>
</gene>
<feature type="transmembrane region" description="Helical" evidence="1">
    <location>
        <begin position="123"/>
        <end position="139"/>
    </location>
</feature>
<sequence length="371" mass="41316">MFKLYQGMLMGFYIRKSVRVGLFRFNLSQQGVGVSVGLKGLRIGTGPRGNYVHMGRGGLYYRATVPRTNDKPPFLPHVETTVIPEGTHAPLVEIESADASQIVDSSSRDLLDEMNAKQARWRLWPWIGVLGILVVFLGLRNGWSIGTMWGALILGSVLTIASAVRDTMAKTVVLFYDFDAEMEEAYEALHSSGQQVSAADAAWHIEAEGAVHDRKYHAGASNLVRRKKTTIARSSPPYVKTNIETISMVVGRQTLHFFPDRVLIYDEKSVGAVSYRELQLQVNAKRFIESASLPRDATVVDRTWQFVNKKGGPDRRFKNNRELPVCLYDELKLSSTTGLNEVVQISRNGVGEAFAKAILDLARIMPSERVS</sequence>
<comment type="caution">
    <text evidence="3">The sequence shown here is derived from an EMBL/GenBank/DDBJ whole genome shotgun (WGS) entry which is preliminary data.</text>
</comment>
<evidence type="ECO:0000256" key="1">
    <source>
        <dbReference type="SAM" id="Phobius"/>
    </source>
</evidence>
<keyword evidence="1" id="KW-0812">Transmembrane</keyword>
<name>A0ABT0EDW5_9PSED</name>
<dbReference type="InterPro" id="IPR025330">
    <property type="entry name" value="DUF4236"/>
</dbReference>
<keyword evidence="1" id="KW-1133">Transmembrane helix</keyword>
<evidence type="ECO:0000259" key="2">
    <source>
        <dbReference type="Pfam" id="PF14020"/>
    </source>
</evidence>
<proteinExistence type="predicted"/>
<dbReference type="Pfam" id="PF14020">
    <property type="entry name" value="DUF4236"/>
    <property type="match status" value="1"/>
</dbReference>
<evidence type="ECO:0000313" key="3">
    <source>
        <dbReference type="EMBL" id="MCK1783901.1"/>
    </source>
</evidence>
<dbReference type="RefSeq" id="WP_247397345.1">
    <property type="nucleotide sequence ID" value="NZ_JAKNRV010000029.1"/>
</dbReference>
<dbReference type="EMBL" id="JAKNRV010000029">
    <property type="protein sequence ID" value="MCK1783901.1"/>
    <property type="molecule type" value="Genomic_DNA"/>
</dbReference>
<organism evidence="3 4">
    <name type="scientific">Pseudomonas emilianonis</name>
    <dbReference type="NCBI Taxonomy" id="2915812"/>
    <lineage>
        <taxon>Bacteria</taxon>
        <taxon>Pseudomonadati</taxon>
        <taxon>Pseudomonadota</taxon>
        <taxon>Gammaproteobacteria</taxon>
        <taxon>Pseudomonadales</taxon>
        <taxon>Pseudomonadaceae</taxon>
        <taxon>Pseudomonas</taxon>
    </lineage>
</organism>
<keyword evidence="4" id="KW-1185">Reference proteome</keyword>
<protein>
    <submittedName>
        <fullName evidence="3">DUF4236 domain-containing protein</fullName>
    </submittedName>
</protein>
<evidence type="ECO:0000313" key="4">
    <source>
        <dbReference type="Proteomes" id="UP001317085"/>
    </source>
</evidence>
<accession>A0ABT0EDW5</accession>
<feature type="domain" description="DUF4236" evidence="2">
    <location>
        <begin position="12"/>
        <end position="62"/>
    </location>
</feature>
<keyword evidence="1" id="KW-0472">Membrane</keyword>